<reference evidence="3" key="1">
    <citation type="journal article" date="2020" name="Genome Biol.">
        <title>Gamete binning: chromosome-level and haplotype-resolved genome assembly enabled by high-throughput single-cell sequencing of gamete genomes.</title>
        <authorList>
            <person name="Campoy J.A."/>
            <person name="Sun H."/>
            <person name="Goel M."/>
            <person name="Jiao W.-B."/>
            <person name="Folz-Donahue K."/>
            <person name="Wang N."/>
            <person name="Rubio M."/>
            <person name="Liu C."/>
            <person name="Kukat C."/>
            <person name="Ruiz D."/>
            <person name="Huettel B."/>
            <person name="Schneeberger K."/>
        </authorList>
    </citation>
    <scope>NUCLEOTIDE SEQUENCE [LARGE SCALE GENOMIC DNA]</scope>
    <source>
        <strain evidence="3">cv. Rojo Pasion</strain>
    </source>
</reference>
<evidence type="ECO:0000256" key="1">
    <source>
        <dbReference type="SAM" id="MobiDB-lite"/>
    </source>
</evidence>
<gene>
    <name evidence="2" type="ORF">ORAREDHAP_LOCUS15632</name>
</gene>
<dbReference type="EMBL" id="CAEKKB010000002">
    <property type="protein sequence ID" value="CAB4300483.1"/>
    <property type="molecule type" value="Genomic_DNA"/>
</dbReference>
<evidence type="ECO:0000313" key="2">
    <source>
        <dbReference type="EMBL" id="CAB4300483.1"/>
    </source>
</evidence>
<protein>
    <submittedName>
        <fullName evidence="2">Uncharacterized protein</fullName>
    </submittedName>
</protein>
<evidence type="ECO:0000313" key="3">
    <source>
        <dbReference type="Proteomes" id="UP000507245"/>
    </source>
</evidence>
<organism evidence="2 3">
    <name type="scientific">Prunus armeniaca</name>
    <name type="common">Apricot</name>
    <name type="synonym">Armeniaca vulgaris</name>
    <dbReference type="NCBI Taxonomy" id="36596"/>
    <lineage>
        <taxon>Eukaryota</taxon>
        <taxon>Viridiplantae</taxon>
        <taxon>Streptophyta</taxon>
        <taxon>Embryophyta</taxon>
        <taxon>Tracheophyta</taxon>
        <taxon>Spermatophyta</taxon>
        <taxon>Magnoliopsida</taxon>
        <taxon>eudicotyledons</taxon>
        <taxon>Gunneridae</taxon>
        <taxon>Pentapetalae</taxon>
        <taxon>rosids</taxon>
        <taxon>fabids</taxon>
        <taxon>Rosales</taxon>
        <taxon>Rosaceae</taxon>
        <taxon>Amygdaloideae</taxon>
        <taxon>Amygdaleae</taxon>
        <taxon>Prunus</taxon>
    </lineage>
</organism>
<proteinExistence type="predicted"/>
<dbReference type="AlphaFoldDB" id="A0A6J5WJJ6"/>
<keyword evidence="3" id="KW-1185">Reference proteome</keyword>
<name>A0A6J5WJJ6_PRUAR</name>
<accession>A0A6J5WJJ6</accession>
<sequence length="87" mass="9282">MGILHEDVVVISQAEKAGEPTTSTSPSTLAIDASSSNPMLGSQSERREGMLRSSAIGGRLAVWEGDFWNELSWPVTSPTVDTSTFNV</sequence>
<dbReference type="Proteomes" id="UP000507245">
    <property type="component" value="Unassembled WGS sequence"/>
</dbReference>
<feature type="region of interest" description="Disordered" evidence="1">
    <location>
        <begin position="14"/>
        <end position="48"/>
    </location>
</feature>
<feature type="compositionally biased region" description="Polar residues" evidence="1">
    <location>
        <begin position="20"/>
        <end position="43"/>
    </location>
</feature>